<feature type="region of interest" description="Disordered" evidence="1">
    <location>
        <begin position="123"/>
        <end position="144"/>
    </location>
</feature>
<sequence>MTDQKKHRVDGDESTGHIMVVGDVASTNMQPLQSAIETGDDGAITAALSQLLDESKDERVLMDRIPVLVSIKGGDGEEEEEEEDDDKETTMVEETAETSPEDTSIQMFSLIVTSERCLFVASSQSHQNDAETSSSNIETNPSKLGDSFQVEAESIQLHAQSSEPVSVYLQVEVADEESLPQEITILPGKKYEEEEKTKLCETLFENITQLIELHPIQDESGSATGMMGMMNNMMAMMGEQQQNPIIMGVDNNDNLEATPEERAVMLERLDNMLVVKPGLEVVNGQFSDAEEDYDEEETVKQQQKPTAIQEPSKNEGQSAADGKQATGQFDDVDDQGDPLL</sequence>
<evidence type="ECO:0000313" key="2">
    <source>
        <dbReference type="EMBL" id="CAB9506774.1"/>
    </source>
</evidence>
<feature type="compositionally biased region" description="Acidic residues" evidence="1">
    <location>
        <begin position="330"/>
        <end position="340"/>
    </location>
</feature>
<protein>
    <submittedName>
        <fullName evidence="2">Uncharacterized protein</fullName>
    </submittedName>
</protein>
<organism evidence="2 3">
    <name type="scientific">Seminavis robusta</name>
    <dbReference type="NCBI Taxonomy" id="568900"/>
    <lineage>
        <taxon>Eukaryota</taxon>
        <taxon>Sar</taxon>
        <taxon>Stramenopiles</taxon>
        <taxon>Ochrophyta</taxon>
        <taxon>Bacillariophyta</taxon>
        <taxon>Bacillariophyceae</taxon>
        <taxon>Bacillariophycidae</taxon>
        <taxon>Naviculales</taxon>
        <taxon>Naviculaceae</taxon>
        <taxon>Seminavis</taxon>
    </lineage>
</organism>
<dbReference type="OrthoDB" id="54457at2759"/>
<dbReference type="AlphaFoldDB" id="A0A9N8DTJ2"/>
<feature type="region of interest" description="Disordered" evidence="1">
    <location>
        <begin position="71"/>
        <end position="102"/>
    </location>
</feature>
<feature type="compositionally biased region" description="Acidic residues" evidence="1">
    <location>
        <begin position="76"/>
        <end position="87"/>
    </location>
</feature>
<reference evidence="2" key="1">
    <citation type="submission" date="2020-06" db="EMBL/GenBank/DDBJ databases">
        <authorList>
            <consortium name="Plant Systems Biology data submission"/>
        </authorList>
    </citation>
    <scope>NUCLEOTIDE SEQUENCE</scope>
    <source>
        <strain evidence="2">D6</strain>
    </source>
</reference>
<evidence type="ECO:0000256" key="1">
    <source>
        <dbReference type="SAM" id="MobiDB-lite"/>
    </source>
</evidence>
<dbReference type="Proteomes" id="UP001153069">
    <property type="component" value="Unassembled WGS sequence"/>
</dbReference>
<dbReference type="EMBL" id="CAICTM010000277">
    <property type="protein sequence ID" value="CAB9506774.1"/>
    <property type="molecule type" value="Genomic_DNA"/>
</dbReference>
<evidence type="ECO:0000313" key="3">
    <source>
        <dbReference type="Proteomes" id="UP001153069"/>
    </source>
</evidence>
<gene>
    <name evidence="2" type="ORF">SEMRO_278_G106600.1</name>
</gene>
<feature type="compositionally biased region" description="Polar residues" evidence="1">
    <location>
        <begin position="123"/>
        <end position="142"/>
    </location>
</feature>
<accession>A0A9N8DTJ2</accession>
<comment type="caution">
    <text evidence="2">The sequence shown here is derived from an EMBL/GenBank/DDBJ whole genome shotgun (WGS) entry which is preliminary data.</text>
</comment>
<name>A0A9N8DTJ2_9STRA</name>
<feature type="compositionally biased region" description="Polar residues" evidence="1">
    <location>
        <begin position="300"/>
        <end position="317"/>
    </location>
</feature>
<proteinExistence type="predicted"/>
<keyword evidence="3" id="KW-1185">Reference proteome</keyword>
<feature type="region of interest" description="Disordered" evidence="1">
    <location>
        <begin position="289"/>
        <end position="340"/>
    </location>
</feature>